<feature type="transmembrane region" description="Helical" evidence="6">
    <location>
        <begin position="168"/>
        <end position="188"/>
    </location>
</feature>
<dbReference type="GO" id="GO:0015112">
    <property type="term" value="F:nitrate transmembrane transporter activity"/>
    <property type="evidence" value="ECO:0007669"/>
    <property type="project" value="InterPro"/>
</dbReference>
<dbReference type="Gene3D" id="1.20.1250.20">
    <property type="entry name" value="MFS general substrate transporter like domains"/>
    <property type="match status" value="2"/>
</dbReference>
<reference evidence="7 8" key="1">
    <citation type="journal article" date="2019" name="Nat. Ecol. Evol.">
        <title>Megaphylogeny resolves global patterns of mushroom evolution.</title>
        <authorList>
            <person name="Varga T."/>
            <person name="Krizsan K."/>
            <person name="Foldi C."/>
            <person name="Dima B."/>
            <person name="Sanchez-Garcia M."/>
            <person name="Sanchez-Ramirez S."/>
            <person name="Szollosi G.J."/>
            <person name="Szarkandi J.G."/>
            <person name="Papp V."/>
            <person name="Albert L."/>
            <person name="Andreopoulos W."/>
            <person name="Angelini C."/>
            <person name="Antonin V."/>
            <person name="Barry K.W."/>
            <person name="Bougher N.L."/>
            <person name="Buchanan P."/>
            <person name="Buyck B."/>
            <person name="Bense V."/>
            <person name="Catcheside P."/>
            <person name="Chovatia M."/>
            <person name="Cooper J."/>
            <person name="Damon W."/>
            <person name="Desjardin D."/>
            <person name="Finy P."/>
            <person name="Geml J."/>
            <person name="Haridas S."/>
            <person name="Hughes K."/>
            <person name="Justo A."/>
            <person name="Karasinski D."/>
            <person name="Kautmanova I."/>
            <person name="Kiss B."/>
            <person name="Kocsube S."/>
            <person name="Kotiranta H."/>
            <person name="LaButti K.M."/>
            <person name="Lechner B.E."/>
            <person name="Liimatainen K."/>
            <person name="Lipzen A."/>
            <person name="Lukacs Z."/>
            <person name="Mihaltcheva S."/>
            <person name="Morgado L.N."/>
            <person name="Niskanen T."/>
            <person name="Noordeloos M.E."/>
            <person name="Ohm R.A."/>
            <person name="Ortiz-Santana B."/>
            <person name="Ovrebo C."/>
            <person name="Racz N."/>
            <person name="Riley R."/>
            <person name="Savchenko A."/>
            <person name="Shiryaev A."/>
            <person name="Soop K."/>
            <person name="Spirin V."/>
            <person name="Szebenyi C."/>
            <person name="Tomsovsky M."/>
            <person name="Tulloss R.E."/>
            <person name="Uehling J."/>
            <person name="Grigoriev I.V."/>
            <person name="Vagvolgyi C."/>
            <person name="Papp T."/>
            <person name="Martin F.M."/>
            <person name="Miettinen O."/>
            <person name="Hibbett D.S."/>
            <person name="Nagy L.G."/>
        </authorList>
    </citation>
    <scope>NUCLEOTIDE SEQUENCE [LARGE SCALE GENOMIC DNA]</scope>
    <source>
        <strain evidence="7 8">CBS 309.79</strain>
    </source>
</reference>
<dbReference type="PANTHER" id="PTHR23515">
    <property type="entry name" value="HIGH-AFFINITY NITRATE TRANSPORTER 2.3"/>
    <property type="match status" value="1"/>
</dbReference>
<dbReference type="STRING" id="1884261.A0A5C3R067"/>
<proteinExistence type="inferred from homology"/>
<comment type="subcellular location">
    <subcellularLocation>
        <location evidence="1">Membrane</location>
        <topology evidence="1">Multi-pass membrane protein</topology>
    </subcellularLocation>
</comment>
<sequence length="447" mass="48930">MSVIHFFCLELPQRLLSIPLSSLWKQPVLNPINRKGYTLPILNLNTPYGRNFHFAWLGFFIAFLSWFAFPPLFPEAIRQDLGLTSTEIANSNLFALSATLFVRVGVGPLVDRYGPRLVMAGLLVLGAIPSGLAGWLTTYRESTSFASSLVYLGLHKRMSLSKAWRPSFVVVPVPALLITAFLTVVYGTDHPAGKWRQRHQTPATFLAAQAGHQPVLDHAELEAKRQRGADKEGQATATVVDAQDDSVYEATPKTEREIVTVDVALPGTFSALTLALSILSLTFVYLALAYMTTFGFELAVDTSVFGLLNLFTRPLGGFFADRLHAKFGIKAKKYFVIFLGVGQGVLTVGFEEFLKQKDKPDLGAMMAFVVIMAWFNELANGANFSLVPHCNSYNNSVMRGLVGAFGNLGGMMFALIFQQGQGVAWVYAGVFALAINAILVLFPSPDS</sequence>
<feature type="transmembrane region" description="Helical" evidence="6">
    <location>
        <begin position="93"/>
        <end position="110"/>
    </location>
</feature>
<evidence type="ECO:0000256" key="4">
    <source>
        <dbReference type="ARBA" id="ARBA00022989"/>
    </source>
</evidence>
<feature type="transmembrane region" description="Helical" evidence="6">
    <location>
        <begin position="333"/>
        <end position="350"/>
    </location>
</feature>
<keyword evidence="5 6" id="KW-0472">Membrane</keyword>
<feature type="transmembrane region" description="Helical" evidence="6">
    <location>
        <begin position="400"/>
        <end position="418"/>
    </location>
</feature>
<evidence type="ECO:0000256" key="1">
    <source>
        <dbReference type="ARBA" id="ARBA00004141"/>
    </source>
</evidence>
<organism evidence="7 8">
    <name type="scientific">Pterulicium gracile</name>
    <dbReference type="NCBI Taxonomy" id="1884261"/>
    <lineage>
        <taxon>Eukaryota</taxon>
        <taxon>Fungi</taxon>
        <taxon>Dikarya</taxon>
        <taxon>Basidiomycota</taxon>
        <taxon>Agaricomycotina</taxon>
        <taxon>Agaricomycetes</taxon>
        <taxon>Agaricomycetidae</taxon>
        <taxon>Agaricales</taxon>
        <taxon>Pleurotineae</taxon>
        <taxon>Pterulaceae</taxon>
        <taxon>Pterulicium</taxon>
    </lineage>
</organism>
<evidence type="ECO:0000256" key="3">
    <source>
        <dbReference type="ARBA" id="ARBA00022692"/>
    </source>
</evidence>
<comment type="similarity">
    <text evidence="2">Belongs to the major facilitator superfamily. Nitrate/nitrite porter (TC 2.A.1.8) family.</text>
</comment>
<gene>
    <name evidence="7" type="ORF">BDV98DRAFT_588146</name>
</gene>
<dbReference type="Pfam" id="PF07690">
    <property type="entry name" value="MFS_1"/>
    <property type="match status" value="1"/>
</dbReference>
<evidence type="ECO:0000256" key="2">
    <source>
        <dbReference type="ARBA" id="ARBA00008432"/>
    </source>
</evidence>
<feature type="transmembrane region" description="Helical" evidence="6">
    <location>
        <begin position="362"/>
        <end position="379"/>
    </location>
</feature>
<dbReference type="GO" id="GO:0016020">
    <property type="term" value="C:membrane"/>
    <property type="evidence" value="ECO:0007669"/>
    <property type="project" value="UniProtKB-SubCell"/>
</dbReference>
<evidence type="ECO:0000313" key="8">
    <source>
        <dbReference type="Proteomes" id="UP000305067"/>
    </source>
</evidence>
<feature type="transmembrane region" description="Helical" evidence="6">
    <location>
        <begin position="294"/>
        <end position="312"/>
    </location>
</feature>
<protein>
    <submittedName>
        <fullName evidence="7">Major facilitator superfamily domain-containing protein</fullName>
    </submittedName>
</protein>
<keyword evidence="4 6" id="KW-1133">Transmembrane helix</keyword>
<dbReference type="InterPro" id="IPR036259">
    <property type="entry name" value="MFS_trans_sf"/>
</dbReference>
<dbReference type="AlphaFoldDB" id="A0A5C3R067"/>
<dbReference type="EMBL" id="ML178814">
    <property type="protein sequence ID" value="TFL07676.1"/>
    <property type="molecule type" value="Genomic_DNA"/>
</dbReference>
<dbReference type="OrthoDB" id="434240at2759"/>
<keyword evidence="3 6" id="KW-0812">Transmembrane</keyword>
<evidence type="ECO:0000256" key="5">
    <source>
        <dbReference type="ARBA" id="ARBA00023136"/>
    </source>
</evidence>
<evidence type="ECO:0000256" key="6">
    <source>
        <dbReference type="SAM" id="Phobius"/>
    </source>
</evidence>
<dbReference type="InterPro" id="IPR044772">
    <property type="entry name" value="NO3_transporter"/>
</dbReference>
<feature type="transmembrane region" description="Helical" evidence="6">
    <location>
        <begin position="263"/>
        <end position="288"/>
    </location>
</feature>
<feature type="transmembrane region" description="Helical" evidence="6">
    <location>
        <begin position="424"/>
        <end position="442"/>
    </location>
</feature>
<dbReference type="InterPro" id="IPR011701">
    <property type="entry name" value="MFS"/>
</dbReference>
<name>A0A5C3R067_9AGAR</name>
<evidence type="ECO:0000313" key="7">
    <source>
        <dbReference type="EMBL" id="TFL07676.1"/>
    </source>
</evidence>
<dbReference type="Proteomes" id="UP000305067">
    <property type="component" value="Unassembled WGS sequence"/>
</dbReference>
<feature type="transmembrane region" description="Helical" evidence="6">
    <location>
        <begin position="54"/>
        <end position="73"/>
    </location>
</feature>
<feature type="transmembrane region" description="Helical" evidence="6">
    <location>
        <begin position="117"/>
        <end position="136"/>
    </location>
</feature>
<dbReference type="SUPFAM" id="SSF103473">
    <property type="entry name" value="MFS general substrate transporter"/>
    <property type="match status" value="1"/>
</dbReference>
<accession>A0A5C3R067</accession>
<keyword evidence="8" id="KW-1185">Reference proteome</keyword>